<dbReference type="InterPro" id="IPR003593">
    <property type="entry name" value="AAA+_ATPase"/>
</dbReference>
<dbReference type="GO" id="GO:0016020">
    <property type="term" value="C:membrane"/>
    <property type="evidence" value="ECO:0007669"/>
    <property type="project" value="UniProtKB-SubCell"/>
</dbReference>
<dbReference type="PANTHER" id="PTHR48040">
    <property type="entry name" value="PLEIOTROPIC DRUG RESISTANCE PROTEIN 1-LIKE ISOFORM X1"/>
    <property type="match status" value="1"/>
</dbReference>
<dbReference type="Gramene" id="OE9A113744T1">
    <property type="protein sequence ID" value="OE9A113744C1"/>
    <property type="gene ID" value="OE9A113744"/>
</dbReference>
<evidence type="ECO:0000256" key="2">
    <source>
        <dbReference type="ARBA" id="ARBA00022692"/>
    </source>
</evidence>
<dbReference type="GO" id="GO:0140359">
    <property type="term" value="F:ABC-type transporter activity"/>
    <property type="evidence" value="ECO:0007669"/>
    <property type="project" value="InterPro"/>
</dbReference>
<reference evidence="7 8" key="1">
    <citation type="submission" date="2019-12" db="EMBL/GenBank/DDBJ databases">
        <authorList>
            <person name="Alioto T."/>
            <person name="Alioto T."/>
            <person name="Gomez Garrido J."/>
        </authorList>
    </citation>
    <scope>NUCLEOTIDE SEQUENCE [LARGE SCALE GENOMIC DNA]</scope>
</reference>
<feature type="region of interest" description="Disordered" evidence="5">
    <location>
        <begin position="123"/>
        <end position="143"/>
    </location>
</feature>
<dbReference type="Pfam" id="PF01061">
    <property type="entry name" value="ABC2_membrane"/>
    <property type="match status" value="1"/>
</dbReference>
<keyword evidence="2" id="KW-0812">Transmembrane</keyword>
<dbReference type="InterPro" id="IPR013525">
    <property type="entry name" value="ABC2_TM"/>
</dbReference>
<evidence type="ECO:0000256" key="1">
    <source>
        <dbReference type="ARBA" id="ARBA00004141"/>
    </source>
</evidence>
<evidence type="ECO:0000313" key="8">
    <source>
        <dbReference type="Proteomes" id="UP000594638"/>
    </source>
</evidence>
<dbReference type="SUPFAM" id="SSF52540">
    <property type="entry name" value="P-loop containing nucleoside triphosphate hydrolases"/>
    <property type="match status" value="1"/>
</dbReference>
<evidence type="ECO:0000256" key="4">
    <source>
        <dbReference type="ARBA" id="ARBA00023136"/>
    </source>
</evidence>
<dbReference type="InterPro" id="IPR027417">
    <property type="entry name" value="P-loop_NTPase"/>
</dbReference>
<dbReference type="PANTHER" id="PTHR48040:SF35">
    <property type="entry name" value="ABC TRANSPORTER G FAMILY MEMBER 39-LIKE"/>
    <property type="match status" value="1"/>
</dbReference>
<organism evidence="7 8">
    <name type="scientific">Olea europaea subsp. europaea</name>
    <dbReference type="NCBI Taxonomy" id="158383"/>
    <lineage>
        <taxon>Eukaryota</taxon>
        <taxon>Viridiplantae</taxon>
        <taxon>Streptophyta</taxon>
        <taxon>Embryophyta</taxon>
        <taxon>Tracheophyta</taxon>
        <taxon>Spermatophyta</taxon>
        <taxon>Magnoliopsida</taxon>
        <taxon>eudicotyledons</taxon>
        <taxon>Gunneridae</taxon>
        <taxon>Pentapetalae</taxon>
        <taxon>asterids</taxon>
        <taxon>lamiids</taxon>
        <taxon>Lamiales</taxon>
        <taxon>Oleaceae</taxon>
        <taxon>Oleeae</taxon>
        <taxon>Olea</taxon>
    </lineage>
</organism>
<evidence type="ECO:0000256" key="3">
    <source>
        <dbReference type="ARBA" id="ARBA00022989"/>
    </source>
</evidence>
<comment type="caution">
    <text evidence="7">The sequence shown here is derived from an EMBL/GenBank/DDBJ whole genome shotgun (WGS) entry which is preliminary data.</text>
</comment>
<dbReference type="SMART" id="SM00382">
    <property type="entry name" value="AAA"/>
    <property type="match status" value="1"/>
</dbReference>
<dbReference type="AlphaFoldDB" id="A0A8S0RY82"/>
<evidence type="ECO:0000256" key="5">
    <source>
        <dbReference type="SAM" id="MobiDB-lite"/>
    </source>
</evidence>
<keyword evidence="4" id="KW-0472">Membrane</keyword>
<sequence>MATMAMTVFFQTKMDRDNQTDGGIYARALFYSVATIMFNGISEISLTIQELPIFYKQGDFLFFPSWAYALPAWILQIPVTFLEAAVWVIVTYYEIGFDPNFGSNILKYAAALGKPQAVLMEQDKREDNRVPSNETETGDESRKANIEKKGTILPFEPHSISFNEVTYSVGMLLEMKDQGATEDRLVLLKGVSGAFRLGFLTALVGVSGAGKTTLMDVLNDIHSPYVTVYESLLYSAWLRLAPEIDARTRKTFVEEIMELVNLTSFRGVLVALPGVSGLSMEQRKRLIIAVELVANPSIIFMDELTSGLDARAAAVVMKTARNTVDTGRTVVCTINQPSIDIIESFDEVRFC</sequence>
<dbReference type="Gene3D" id="3.40.50.300">
    <property type="entry name" value="P-loop containing nucleotide triphosphate hydrolases"/>
    <property type="match status" value="2"/>
</dbReference>
<dbReference type="OrthoDB" id="1695405at2759"/>
<accession>A0A8S0RY82</accession>
<keyword evidence="8" id="KW-1185">Reference proteome</keyword>
<name>A0A8S0RY82_OLEEU</name>
<evidence type="ECO:0000259" key="6">
    <source>
        <dbReference type="SMART" id="SM00382"/>
    </source>
</evidence>
<evidence type="ECO:0000313" key="7">
    <source>
        <dbReference type="EMBL" id="CAA2984029.1"/>
    </source>
</evidence>
<dbReference type="Proteomes" id="UP000594638">
    <property type="component" value="Unassembled WGS sequence"/>
</dbReference>
<comment type="subcellular location">
    <subcellularLocation>
        <location evidence="1">Membrane</location>
        <topology evidence="1">Multi-pass membrane protein</topology>
    </subcellularLocation>
</comment>
<protein>
    <submittedName>
        <fullName evidence="7">Pleiotropic drug resistance 1-like</fullName>
    </submittedName>
</protein>
<dbReference type="EMBL" id="CACTIH010003750">
    <property type="protein sequence ID" value="CAA2984029.1"/>
    <property type="molecule type" value="Genomic_DNA"/>
</dbReference>
<gene>
    <name evidence="7" type="ORF">OLEA9_A113744</name>
</gene>
<proteinExistence type="predicted"/>
<keyword evidence="3" id="KW-1133">Transmembrane helix</keyword>
<feature type="domain" description="AAA+ ATPase" evidence="6">
    <location>
        <begin position="197"/>
        <end position="351"/>
    </location>
</feature>